<keyword evidence="2 5" id="KW-0812">Transmembrane</keyword>
<sequence length="409" mass="43569">MDSILIVGIIIFTGFIFGEIAIKFRIPKVTGYILAGIFLNPGLFKIVPEDFVDHTGLITNLSLSLITFSVGGVLLYSRIKKQGKAIIYITIFEAQAAFIAVAAGFMIVAPFFLHLPGSTWLTTIVPVSLLIAALASPTDPSATLAVAHEYKAKGAVSSTIMGAAAFDDALGIINYSLATIIAGTLISHEVFSVYSSLIKPLIVIGGAVFCGISFGILFNKISSSIRKQTEGVLIVLIAAFLSLCFGVAAILGFDELLATMTMGIVVVNFNDNSSRIFAMLERYTEELVFVLFFTLSGMHLNFRVLMGSLALVLLFVFFRVVGKIVGTGIGAALSQAPSVVKKYTAWGLIPQGGIVIGLALMMKQDHSFDAISDIIISVTIGASVIHELIGPLLAKMALEKAGEIKKGEY</sequence>
<comment type="caution">
    <text evidence="7">The sequence shown here is derived from an EMBL/GenBank/DDBJ whole genome shotgun (WGS) entry which is preliminary data.</text>
</comment>
<dbReference type="Gene3D" id="1.20.1530.20">
    <property type="match status" value="1"/>
</dbReference>
<dbReference type="PANTHER" id="PTHR43021:SF2">
    <property type="entry name" value="CATION_H+ EXCHANGER DOMAIN-CONTAINING PROTEIN"/>
    <property type="match status" value="1"/>
</dbReference>
<evidence type="ECO:0000313" key="8">
    <source>
        <dbReference type="Proteomes" id="UP000229641"/>
    </source>
</evidence>
<reference evidence="7 8" key="1">
    <citation type="submission" date="2017-09" db="EMBL/GenBank/DDBJ databases">
        <title>Depth-based differentiation of microbial function through sediment-hosted aquifers and enrichment of novel symbionts in the deep terrestrial subsurface.</title>
        <authorList>
            <person name="Probst A.J."/>
            <person name="Ladd B."/>
            <person name="Jarett J.K."/>
            <person name="Geller-Mcgrath D.E."/>
            <person name="Sieber C.M."/>
            <person name="Emerson J.B."/>
            <person name="Anantharaman K."/>
            <person name="Thomas B.C."/>
            <person name="Malmstrom R."/>
            <person name="Stieglmeier M."/>
            <person name="Klingl A."/>
            <person name="Woyke T."/>
            <person name="Ryan C.M."/>
            <person name="Banfield J.F."/>
        </authorList>
    </citation>
    <scope>NUCLEOTIDE SEQUENCE [LARGE SCALE GENOMIC DNA]</scope>
    <source>
        <strain evidence="7">CG11_big_fil_rev_8_21_14_0_20_42_13</strain>
    </source>
</reference>
<accession>A0A2H0M007</accession>
<evidence type="ECO:0000256" key="3">
    <source>
        <dbReference type="ARBA" id="ARBA00022989"/>
    </source>
</evidence>
<dbReference type="Pfam" id="PF00999">
    <property type="entry name" value="Na_H_Exchanger"/>
    <property type="match status" value="1"/>
</dbReference>
<protein>
    <submittedName>
        <fullName evidence="7">Sodium:proton exchanger</fullName>
    </submittedName>
</protein>
<feature type="transmembrane region" description="Helical" evidence="5">
    <location>
        <begin position="119"/>
        <end position="138"/>
    </location>
</feature>
<feature type="transmembrane region" description="Helical" evidence="5">
    <location>
        <begin position="343"/>
        <end position="362"/>
    </location>
</feature>
<evidence type="ECO:0000313" key="7">
    <source>
        <dbReference type="EMBL" id="PIQ90020.1"/>
    </source>
</evidence>
<comment type="subcellular location">
    <subcellularLocation>
        <location evidence="1">Membrane</location>
        <topology evidence="1">Multi-pass membrane protein</topology>
    </subcellularLocation>
</comment>
<dbReference type="PANTHER" id="PTHR43021">
    <property type="entry name" value="NA(+)/H(+) ANTIPORTER-RELATED"/>
    <property type="match status" value="1"/>
</dbReference>
<dbReference type="GO" id="GO:0016020">
    <property type="term" value="C:membrane"/>
    <property type="evidence" value="ECO:0007669"/>
    <property type="project" value="UniProtKB-SubCell"/>
</dbReference>
<feature type="transmembrane region" description="Helical" evidence="5">
    <location>
        <begin position="374"/>
        <end position="394"/>
    </location>
</feature>
<dbReference type="GO" id="GO:0015297">
    <property type="term" value="F:antiporter activity"/>
    <property type="evidence" value="ECO:0007669"/>
    <property type="project" value="InterPro"/>
</dbReference>
<feature type="transmembrane region" description="Helical" evidence="5">
    <location>
        <begin position="231"/>
        <end position="253"/>
    </location>
</feature>
<evidence type="ECO:0000256" key="4">
    <source>
        <dbReference type="ARBA" id="ARBA00023136"/>
    </source>
</evidence>
<evidence type="ECO:0000256" key="2">
    <source>
        <dbReference type="ARBA" id="ARBA00022692"/>
    </source>
</evidence>
<evidence type="ECO:0000256" key="5">
    <source>
        <dbReference type="SAM" id="Phobius"/>
    </source>
</evidence>
<proteinExistence type="predicted"/>
<evidence type="ECO:0000259" key="6">
    <source>
        <dbReference type="Pfam" id="PF00999"/>
    </source>
</evidence>
<dbReference type="EMBL" id="PCWA01000005">
    <property type="protein sequence ID" value="PIQ90020.1"/>
    <property type="molecule type" value="Genomic_DNA"/>
</dbReference>
<dbReference type="InterPro" id="IPR006153">
    <property type="entry name" value="Cation/H_exchanger_TM"/>
</dbReference>
<feature type="transmembrane region" description="Helical" evidence="5">
    <location>
        <begin position="198"/>
        <end position="219"/>
    </location>
</feature>
<keyword evidence="4 5" id="KW-0472">Membrane</keyword>
<gene>
    <name evidence="7" type="ORF">COV72_00070</name>
</gene>
<feature type="transmembrane region" description="Helical" evidence="5">
    <location>
        <begin position="159"/>
        <end position="186"/>
    </location>
</feature>
<feature type="transmembrane region" description="Helical" evidence="5">
    <location>
        <begin position="54"/>
        <end position="76"/>
    </location>
</feature>
<dbReference type="Proteomes" id="UP000229641">
    <property type="component" value="Unassembled WGS sequence"/>
</dbReference>
<feature type="transmembrane region" description="Helical" evidence="5">
    <location>
        <begin position="29"/>
        <end position="48"/>
    </location>
</feature>
<dbReference type="InterPro" id="IPR038770">
    <property type="entry name" value="Na+/solute_symporter_sf"/>
</dbReference>
<keyword evidence="3 5" id="KW-1133">Transmembrane helix</keyword>
<feature type="non-terminal residue" evidence="7">
    <location>
        <position position="409"/>
    </location>
</feature>
<feature type="transmembrane region" description="Helical" evidence="5">
    <location>
        <begin position="88"/>
        <end position="113"/>
    </location>
</feature>
<organism evidence="7 8">
    <name type="scientific">Candidatus Ghiorseimicrobium undicola</name>
    <dbReference type="NCBI Taxonomy" id="1974746"/>
    <lineage>
        <taxon>Bacteria</taxon>
        <taxon>Pseudomonadati</taxon>
        <taxon>Candidatus Omnitrophota</taxon>
        <taxon>Candidatus Ghiorseimicrobium</taxon>
    </lineage>
</organism>
<feature type="transmembrane region" description="Helical" evidence="5">
    <location>
        <begin position="6"/>
        <end position="22"/>
    </location>
</feature>
<feature type="transmembrane region" description="Helical" evidence="5">
    <location>
        <begin position="300"/>
        <end position="322"/>
    </location>
</feature>
<feature type="domain" description="Cation/H+ exchanger transmembrane" evidence="6">
    <location>
        <begin position="16"/>
        <end position="393"/>
    </location>
</feature>
<dbReference type="GO" id="GO:1902600">
    <property type="term" value="P:proton transmembrane transport"/>
    <property type="evidence" value="ECO:0007669"/>
    <property type="project" value="InterPro"/>
</dbReference>
<dbReference type="AlphaFoldDB" id="A0A2H0M007"/>
<name>A0A2H0M007_9BACT</name>
<evidence type="ECO:0000256" key="1">
    <source>
        <dbReference type="ARBA" id="ARBA00004141"/>
    </source>
</evidence>